<dbReference type="Proteomes" id="UP000517916">
    <property type="component" value="Unassembled WGS sequence"/>
</dbReference>
<proteinExistence type="predicted"/>
<dbReference type="InterPro" id="IPR052708">
    <property type="entry name" value="PxpC"/>
</dbReference>
<dbReference type="PANTHER" id="PTHR43309:SF3">
    <property type="entry name" value="5-OXOPROLINASE SUBUNIT C"/>
    <property type="match status" value="1"/>
</dbReference>
<accession>A0ABR6BT82</accession>
<dbReference type="InterPro" id="IPR029000">
    <property type="entry name" value="Cyclophilin-like_dom_sf"/>
</dbReference>
<name>A0ABR6BT82_9PSEU</name>
<sequence length="282" mass="29016">MIEVLTAGPLGTVQDLGREGLAHLGVGRSGAADRPAAALANRLVGNPGSAAVLELTLGGLHVRLERGVLAALTGAPCPVTVSGRAVGSHAPFWVHAGEQLRVGAPVRGLRSYLAVRGGVAVEPVLRSRSTDLLSGLGPPPLAPGMVLPIGEDRLDWPAADLAPQAELPEVPTLSVLPGPRLDWFAADALRVLCARPYVVSGDSNRIGVRLTGAALPRLVERQLPSEAVVSGAVQVPPSGQPIVFLADHPVTGGYPVIGVVDEVPAAAQVRPGQQVRFRVAKP</sequence>
<evidence type="ECO:0000313" key="5">
    <source>
        <dbReference type="EMBL" id="MBA8929841.1"/>
    </source>
</evidence>
<keyword evidence="6" id="KW-1185">Reference proteome</keyword>
<evidence type="ECO:0000313" key="6">
    <source>
        <dbReference type="Proteomes" id="UP000517916"/>
    </source>
</evidence>
<dbReference type="EMBL" id="JACJID010000006">
    <property type="protein sequence ID" value="MBA8929841.1"/>
    <property type="molecule type" value="Genomic_DNA"/>
</dbReference>
<dbReference type="InterPro" id="IPR003778">
    <property type="entry name" value="CT_A_B"/>
</dbReference>
<dbReference type="Pfam" id="PF02626">
    <property type="entry name" value="CT_A_B"/>
    <property type="match status" value="1"/>
</dbReference>
<evidence type="ECO:0000259" key="4">
    <source>
        <dbReference type="SMART" id="SM00797"/>
    </source>
</evidence>
<keyword evidence="2" id="KW-0378">Hydrolase</keyword>
<organism evidence="5 6">
    <name type="scientific">Kutzneria viridogrisea</name>
    <dbReference type="NCBI Taxonomy" id="47990"/>
    <lineage>
        <taxon>Bacteria</taxon>
        <taxon>Bacillati</taxon>
        <taxon>Actinomycetota</taxon>
        <taxon>Actinomycetes</taxon>
        <taxon>Pseudonocardiales</taxon>
        <taxon>Pseudonocardiaceae</taxon>
        <taxon>Kutzneria</taxon>
    </lineage>
</organism>
<dbReference type="PANTHER" id="PTHR43309">
    <property type="entry name" value="5-OXOPROLINASE SUBUNIT C"/>
    <property type="match status" value="1"/>
</dbReference>
<feature type="domain" description="Carboxyltransferase" evidence="4">
    <location>
        <begin position="23"/>
        <end position="281"/>
    </location>
</feature>
<reference evidence="5 6" key="1">
    <citation type="submission" date="2020-08" db="EMBL/GenBank/DDBJ databases">
        <title>Genomic Encyclopedia of Archaeal and Bacterial Type Strains, Phase II (KMG-II): from individual species to whole genera.</title>
        <authorList>
            <person name="Goeker M."/>
        </authorList>
    </citation>
    <scope>NUCLEOTIDE SEQUENCE [LARGE SCALE GENOMIC DNA]</scope>
    <source>
        <strain evidence="5 6">DSM 43850</strain>
    </source>
</reference>
<dbReference type="RefSeq" id="WP_182839608.1">
    <property type="nucleotide sequence ID" value="NZ_BAAABQ010000005.1"/>
</dbReference>
<keyword evidence="1" id="KW-0547">Nucleotide-binding</keyword>
<dbReference type="NCBIfam" id="TIGR00724">
    <property type="entry name" value="urea_amlyse_rel"/>
    <property type="match status" value="1"/>
</dbReference>
<evidence type="ECO:0000256" key="3">
    <source>
        <dbReference type="ARBA" id="ARBA00022840"/>
    </source>
</evidence>
<dbReference type="SUPFAM" id="SSF50891">
    <property type="entry name" value="Cyclophilin-like"/>
    <property type="match status" value="1"/>
</dbReference>
<evidence type="ECO:0000256" key="1">
    <source>
        <dbReference type="ARBA" id="ARBA00022741"/>
    </source>
</evidence>
<dbReference type="SMART" id="SM00797">
    <property type="entry name" value="AHS2"/>
    <property type="match status" value="1"/>
</dbReference>
<comment type="caution">
    <text evidence="5">The sequence shown here is derived from an EMBL/GenBank/DDBJ whole genome shotgun (WGS) entry which is preliminary data.</text>
</comment>
<dbReference type="Gene3D" id="2.40.100.10">
    <property type="entry name" value="Cyclophilin-like"/>
    <property type="match status" value="1"/>
</dbReference>
<evidence type="ECO:0000256" key="2">
    <source>
        <dbReference type="ARBA" id="ARBA00022801"/>
    </source>
</evidence>
<protein>
    <submittedName>
        <fullName evidence="5">Biotin-dependent carboxylase-like uncharacterized protein</fullName>
    </submittedName>
</protein>
<keyword evidence="3" id="KW-0067">ATP-binding</keyword>
<gene>
    <name evidence="5" type="ORF">BC739_007074</name>
</gene>